<reference evidence="1 2" key="1">
    <citation type="submission" date="2012-11" db="EMBL/GenBank/DDBJ databases">
        <title>Whole genome sequence of Acetobacter orientalis 21F-2.</title>
        <authorList>
            <person name="Azuma Y."/>
            <person name="Higashiura N."/>
            <person name="Hirakawa H."/>
            <person name="Matsushita K."/>
        </authorList>
    </citation>
    <scope>NUCLEOTIDE SEQUENCE [LARGE SCALE GENOMIC DNA]</scope>
    <source>
        <strain evidence="1 2">21F-2</strain>
    </source>
</reference>
<keyword evidence="2" id="KW-1185">Reference proteome</keyword>
<comment type="caution">
    <text evidence="1">The sequence shown here is derived from an EMBL/GenBank/DDBJ whole genome shotgun (WGS) entry which is preliminary data.</text>
</comment>
<dbReference type="PRINTS" id="PR01442">
    <property type="entry name" value="CELLSNTHASED"/>
</dbReference>
<gene>
    <name evidence="1" type="ORF">Abor_007_034</name>
</gene>
<protein>
    <submittedName>
        <fullName evidence="1">Cellulose synthase subunit D</fullName>
    </submittedName>
</protein>
<dbReference type="Proteomes" id="UP000032670">
    <property type="component" value="Unassembled WGS sequence"/>
</dbReference>
<dbReference type="EMBL" id="BAMX01000007">
    <property type="protein sequence ID" value="GAN65286.1"/>
    <property type="molecule type" value="Genomic_DNA"/>
</dbReference>
<accession>A0A6N3SX97</accession>
<dbReference type="AlphaFoldDB" id="A0A0D6NIT0"/>
<accession>A0A0D6NIT0</accession>
<dbReference type="InterPro" id="IPR022798">
    <property type="entry name" value="BcsD_bac"/>
</dbReference>
<dbReference type="STRING" id="1231341.Abor_007_034"/>
<sequence>MSLFIQEFARSFDAQVGRDGGERFLKDVGRQMATRLSLPACATMDALEREMNAALALIQWGSVILDIDTSDRKLVLKHTGIPTVASVGEPSGYWLAPVLAGLYSVWLEQQPDALPDARISWAVESDVNNIQLVMLTYGH</sequence>
<dbReference type="Pfam" id="PF03500">
    <property type="entry name" value="Cellsynth_D"/>
    <property type="match status" value="1"/>
</dbReference>
<evidence type="ECO:0000313" key="1">
    <source>
        <dbReference type="EMBL" id="GAN65286.1"/>
    </source>
</evidence>
<organism evidence="1 2">
    <name type="scientific">Acetobacter orientalis</name>
    <dbReference type="NCBI Taxonomy" id="146474"/>
    <lineage>
        <taxon>Bacteria</taxon>
        <taxon>Pseudomonadati</taxon>
        <taxon>Pseudomonadota</taxon>
        <taxon>Alphaproteobacteria</taxon>
        <taxon>Acetobacterales</taxon>
        <taxon>Acetobacteraceae</taxon>
        <taxon>Acetobacter</taxon>
    </lineage>
</organism>
<proteinExistence type="predicted"/>
<dbReference type="Gene3D" id="3.30.70.2590">
    <property type="match status" value="1"/>
</dbReference>
<dbReference type="InterPro" id="IPR038470">
    <property type="entry name" value="Cellsynth_D_sf"/>
</dbReference>
<evidence type="ECO:0000313" key="2">
    <source>
        <dbReference type="Proteomes" id="UP000032670"/>
    </source>
</evidence>
<dbReference type="RefSeq" id="WP_048840347.1">
    <property type="nucleotide sequence ID" value="NZ_BAMX01000007.1"/>
</dbReference>
<dbReference type="GO" id="GO:0030244">
    <property type="term" value="P:cellulose biosynthetic process"/>
    <property type="evidence" value="ECO:0007669"/>
    <property type="project" value="InterPro"/>
</dbReference>
<name>A0A0D6NIT0_9PROT</name>
<dbReference type="GeneID" id="76203434"/>